<organism evidence="4 5">
    <name type="scientific">Plectus sambesii</name>
    <dbReference type="NCBI Taxonomy" id="2011161"/>
    <lineage>
        <taxon>Eukaryota</taxon>
        <taxon>Metazoa</taxon>
        <taxon>Ecdysozoa</taxon>
        <taxon>Nematoda</taxon>
        <taxon>Chromadorea</taxon>
        <taxon>Plectida</taxon>
        <taxon>Plectina</taxon>
        <taxon>Plectoidea</taxon>
        <taxon>Plectidae</taxon>
        <taxon>Plectus</taxon>
    </lineage>
</organism>
<dbReference type="InterPro" id="IPR000210">
    <property type="entry name" value="BTB/POZ_dom"/>
</dbReference>
<sequence length="394" mass="45716">MATEEVRKVQKHLELLREEHLQLQNRYYDLQRRYDVLSAAANTNASVSNGEHTTDKALKPSFVHKLMSTVAELYDKDLYSDITIHVDGHQLRAHRFVLASRSDFWGVADLSMVDRLEFTGMPYNIGCTLLKWVYTDQLDAKLGDSYILELMRAAQRFQLDSLLHRCEMLLVGRLDISNCVKFYQFADSLDMEKLKEKCSDLLAARWDDFKWEDFMEMSAQLLYKMLQSRAKYPLHSAIRLRREDVVFLYLIEHDAELSKRLDVSVDEGVLPLTLALSMGQKSVAKTLVSHGVDVNAVDARGRSECEAEWVLNEDQSDYIRVSKESGVEIPIPSIAFQTYEYNDPKTYREVELKDTSVELTLERTYKPSLSTFEEDISKEQGIDERRTLKPTYWY</sequence>
<keyword evidence="4" id="KW-1185">Reference proteome</keyword>
<dbReference type="PROSITE" id="PS50097">
    <property type="entry name" value="BTB"/>
    <property type="match status" value="1"/>
</dbReference>
<keyword evidence="2" id="KW-0175">Coiled coil</keyword>
<feature type="repeat" description="ANK" evidence="1">
    <location>
        <begin position="267"/>
        <end position="299"/>
    </location>
</feature>
<feature type="coiled-coil region" evidence="2">
    <location>
        <begin position="6"/>
        <end position="33"/>
    </location>
</feature>
<dbReference type="PROSITE" id="PS50297">
    <property type="entry name" value="ANK_REP_REGION"/>
    <property type="match status" value="1"/>
</dbReference>
<evidence type="ECO:0000313" key="4">
    <source>
        <dbReference type="Proteomes" id="UP000887566"/>
    </source>
</evidence>
<dbReference type="InterPro" id="IPR011333">
    <property type="entry name" value="SKP1/BTB/POZ_sf"/>
</dbReference>
<dbReference type="SMART" id="SM00225">
    <property type="entry name" value="BTB"/>
    <property type="match status" value="1"/>
</dbReference>
<dbReference type="Proteomes" id="UP000887566">
    <property type="component" value="Unplaced"/>
</dbReference>
<dbReference type="InterPro" id="IPR002110">
    <property type="entry name" value="Ankyrin_rpt"/>
</dbReference>
<dbReference type="SUPFAM" id="SSF54695">
    <property type="entry name" value="POZ domain"/>
    <property type="match status" value="1"/>
</dbReference>
<dbReference type="PANTHER" id="PTHR45632">
    <property type="entry name" value="LD33804P"/>
    <property type="match status" value="1"/>
</dbReference>
<evidence type="ECO:0000256" key="2">
    <source>
        <dbReference type="SAM" id="Coils"/>
    </source>
</evidence>
<dbReference type="AlphaFoldDB" id="A0A914VW71"/>
<evidence type="ECO:0000256" key="1">
    <source>
        <dbReference type="PROSITE-ProRule" id="PRU00023"/>
    </source>
</evidence>
<protein>
    <submittedName>
        <fullName evidence="5">BTB domain-containing protein</fullName>
    </submittedName>
</protein>
<dbReference type="Pfam" id="PF00651">
    <property type="entry name" value="BTB"/>
    <property type="match status" value="1"/>
</dbReference>
<feature type="domain" description="BTB" evidence="3">
    <location>
        <begin position="80"/>
        <end position="142"/>
    </location>
</feature>
<name>A0A914VW71_9BILA</name>
<dbReference type="Pfam" id="PF12796">
    <property type="entry name" value="Ank_2"/>
    <property type="match status" value="1"/>
</dbReference>
<evidence type="ECO:0000259" key="3">
    <source>
        <dbReference type="PROSITE" id="PS50097"/>
    </source>
</evidence>
<dbReference type="SUPFAM" id="SSF48403">
    <property type="entry name" value="Ankyrin repeat"/>
    <property type="match status" value="1"/>
</dbReference>
<proteinExistence type="predicted"/>
<dbReference type="Gene3D" id="3.30.710.10">
    <property type="entry name" value="Potassium Channel Kv1.1, Chain A"/>
    <property type="match status" value="1"/>
</dbReference>
<evidence type="ECO:0000313" key="5">
    <source>
        <dbReference type="WBParaSite" id="PSAMB.scaffold2695size21762.g18825.t1"/>
    </source>
</evidence>
<dbReference type="SMART" id="SM00248">
    <property type="entry name" value="ANK"/>
    <property type="match status" value="2"/>
</dbReference>
<accession>A0A914VW71</accession>
<dbReference type="PROSITE" id="PS50088">
    <property type="entry name" value="ANK_REPEAT"/>
    <property type="match status" value="1"/>
</dbReference>
<reference evidence="5" key="1">
    <citation type="submission" date="2022-11" db="UniProtKB">
        <authorList>
            <consortium name="WormBaseParasite"/>
        </authorList>
    </citation>
    <scope>IDENTIFICATION</scope>
</reference>
<dbReference type="Gene3D" id="1.25.40.20">
    <property type="entry name" value="Ankyrin repeat-containing domain"/>
    <property type="match status" value="1"/>
</dbReference>
<dbReference type="InterPro" id="IPR036770">
    <property type="entry name" value="Ankyrin_rpt-contain_sf"/>
</dbReference>
<keyword evidence="1" id="KW-0040">ANK repeat</keyword>
<dbReference type="WBParaSite" id="PSAMB.scaffold2695size21762.g18825.t1">
    <property type="protein sequence ID" value="PSAMB.scaffold2695size21762.g18825.t1"/>
    <property type="gene ID" value="PSAMB.scaffold2695size21762.g18825"/>
</dbReference>